<protein>
    <submittedName>
        <fullName evidence="1">Uncharacterized protein</fullName>
    </submittedName>
</protein>
<gene>
    <name evidence="1" type="ORF">CBF35_07820</name>
</gene>
<dbReference type="Proteomes" id="UP000287239">
    <property type="component" value="Unassembled WGS sequence"/>
</dbReference>
<dbReference type="AlphaFoldDB" id="A0A429ZP62"/>
<evidence type="ECO:0000313" key="2">
    <source>
        <dbReference type="Proteomes" id="UP000287239"/>
    </source>
</evidence>
<comment type="caution">
    <text evidence="1">The sequence shown here is derived from an EMBL/GenBank/DDBJ whole genome shotgun (WGS) entry which is preliminary data.</text>
</comment>
<name>A0A429ZP62_9ENTE</name>
<dbReference type="RefSeq" id="WP_126779808.1">
    <property type="nucleotide sequence ID" value="NZ_CAUQJP010000065.1"/>
</dbReference>
<sequence length="150" mass="17425">MIFTKRPTTANDYYEFSLVPLVDPVTMNVSQPKHVTVSEDGSVKLVSLSNQVISFIYEMPRYFSLMVNGRFVFFYVINYTQGREDSSKTIFVKGIKISKKLQSETSLISSYIEESLLTYYEDYVIDGIMLDAIDKITYFTRMNEGKLYYD</sequence>
<dbReference type="GeneID" id="98568272"/>
<evidence type="ECO:0000313" key="1">
    <source>
        <dbReference type="EMBL" id="RST95458.1"/>
    </source>
</evidence>
<organism evidence="1 2">
    <name type="scientific">Vagococcus salmoninarum</name>
    <dbReference type="NCBI Taxonomy" id="2739"/>
    <lineage>
        <taxon>Bacteria</taxon>
        <taxon>Bacillati</taxon>
        <taxon>Bacillota</taxon>
        <taxon>Bacilli</taxon>
        <taxon>Lactobacillales</taxon>
        <taxon>Enterococcaceae</taxon>
        <taxon>Vagococcus</taxon>
    </lineage>
</organism>
<keyword evidence="2" id="KW-1185">Reference proteome</keyword>
<dbReference type="EMBL" id="NGJU01000010">
    <property type="protein sequence ID" value="RST95458.1"/>
    <property type="molecule type" value="Genomic_DNA"/>
</dbReference>
<proteinExistence type="predicted"/>
<dbReference type="OrthoDB" id="9857565at2"/>
<accession>A0A429ZP62</accession>
<reference evidence="1 2" key="1">
    <citation type="submission" date="2017-05" db="EMBL/GenBank/DDBJ databases">
        <title>Vagococcus spp. assemblies.</title>
        <authorList>
            <person name="Gulvik C.A."/>
        </authorList>
    </citation>
    <scope>NUCLEOTIDE SEQUENCE [LARGE SCALE GENOMIC DNA]</scope>
    <source>
        <strain evidence="1 2">NCFB 2777</strain>
    </source>
</reference>